<evidence type="ECO:0000313" key="8">
    <source>
        <dbReference type="Proteomes" id="UP000887569"/>
    </source>
</evidence>
<evidence type="ECO:0000313" key="9">
    <source>
        <dbReference type="WBParaSite" id="PgR005X_g205_t01"/>
    </source>
</evidence>
<organism evidence="8 9">
    <name type="scientific">Parascaris univalens</name>
    <name type="common">Nematode worm</name>
    <dbReference type="NCBI Taxonomy" id="6257"/>
    <lineage>
        <taxon>Eukaryota</taxon>
        <taxon>Metazoa</taxon>
        <taxon>Ecdysozoa</taxon>
        <taxon>Nematoda</taxon>
        <taxon>Chromadorea</taxon>
        <taxon>Rhabditida</taxon>
        <taxon>Spirurina</taxon>
        <taxon>Ascaridomorpha</taxon>
        <taxon>Ascaridoidea</taxon>
        <taxon>Ascarididae</taxon>
        <taxon>Parascaris</taxon>
    </lineage>
</organism>
<keyword evidence="5" id="KW-0067">ATP-binding</keyword>
<evidence type="ECO:0000256" key="3">
    <source>
        <dbReference type="ARBA" id="ARBA00023018"/>
    </source>
</evidence>
<proteinExistence type="inferred from homology"/>
<keyword evidence="3" id="KW-0770">Synapse</keyword>
<dbReference type="PROSITE" id="PS50975">
    <property type="entry name" value="ATP_GRASP"/>
    <property type="match status" value="1"/>
</dbReference>
<dbReference type="InterPro" id="IPR020898">
    <property type="entry name" value="Synapsin_ATP-bd_dom"/>
</dbReference>
<dbReference type="WBParaSite" id="PgR005X_g205_t01">
    <property type="protein sequence ID" value="PgR005X_g205_t01"/>
    <property type="gene ID" value="PgR005X_g205"/>
</dbReference>
<protein>
    <submittedName>
        <fullName evidence="9">ATP-grasp domain-containing protein</fullName>
    </submittedName>
</protein>
<dbReference type="GO" id="GO:0005524">
    <property type="term" value="F:ATP binding"/>
    <property type="evidence" value="ECO:0007669"/>
    <property type="project" value="UniProtKB-UniRule"/>
</dbReference>
<dbReference type="GO" id="GO:0007269">
    <property type="term" value="P:neurotransmitter secretion"/>
    <property type="evidence" value="ECO:0007669"/>
    <property type="project" value="InterPro"/>
</dbReference>
<feature type="region of interest" description="Disordered" evidence="6">
    <location>
        <begin position="396"/>
        <end position="480"/>
    </location>
</feature>
<dbReference type="InterPro" id="IPR001359">
    <property type="entry name" value="Synapsin"/>
</dbReference>
<dbReference type="Gene3D" id="3.30.1490.20">
    <property type="entry name" value="ATP-grasp fold, A domain"/>
    <property type="match status" value="1"/>
</dbReference>
<evidence type="ECO:0000256" key="6">
    <source>
        <dbReference type="SAM" id="MobiDB-lite"/>
    </source>
</evidence>
<dbReference type="InterPro" id="IPR016185">
    <property type="entry name" value="PreATP-grasp_dom_sf"/>
</dbReference>
<evidence type="ECO:0000256" key="5">
    <source>
        <dbReference type="PROSITE-ProRule" id="PRU00409"/>
    </source>
</evidence>
<dbReference type="SUPFAM" id="SSF56059">
    <property type="entry name" value="Glutathione synthetase ATP-binding domain-like"/>
    <property type="match status" value="1"/>
</dbReference>
<dbReference type="PANTHER" id="PTHR10841:SF17">
    <property type="entry name" value="SYNAPSIN"/>
    <property type="match status" value="1"/>
</dbReference>
<evidence type="ECO:0000256" key="2">
    <source>
        <dbReference type="ARBA" id="ARBA00022553"/>
    </source>
</evidence>
<dbReference type="FunFam" id="3.30.470.20:FF:000059">
    <property type="entry name" value="Synapsin-3"/>
    <property type="match status" value="1"/>
</dbReference>
<dbReference type="Pfam" id="PF02078">
    <property type="entry name" value="Synapsin"/>
    <property type="match status" value="1"/>
</dbReference>
<dbReference type="Proteomes" id="UP000887569">
    <property type="component" value="Unplaced"/>
</dbReference>
<dbReference type="Gene3D" id="3.30.470.20">
    <property type="entry name" value="ATP-grasp fold, B domain"/>
    <property type="match status" value="1"/>
</dbReference>
<feature type="region of interest" description="Disordered" evidence="6">
    <location>
        <begin position="1"/>
        <end position="42"/>
    </location>
</feature>
<comment type="similarity">
    <text evidence="1">Belongs to the synapsin family.</text>
</comment>
<dbReference type="Pfam" id="PF02750">
    <property type="entry name" value="Synapsin_C"/>
    <property type="match status" value="1"/>
</dbReference>
<sequence>NFLKRRFSSQDMGDEGKPEPTQNPSNTKSGPPPPPPSSFSLAGLANKVSSTISAPASPAKNSQSMYSQVQGITRNLMYAASSGLSTQPHGPHKCILIIDDQQIDWSKYFRNNRTGWQLRIEQASYSDIHVCCYSDSECFVELMIPSNKEKRTFQPDFVLFRQAAKSEKGDFTSIAIALLRAGVQTLNTVDSVITFLNKNWMYHRLQRIATTAGSSIFPLLEQTYYPHFDHFNVRSRFPVVVKVGHGTHGLGKIKVDDEQHLLELEGAIRSLHGSEVIVEPYIDTKYDVHIQKIGAEMKAFIRKGISNNWRSNVGSAMLEQIPVTNRYKQWLHMVSEAFEGVDVLALDILAAKDGREIIHDANDVVPFLGDSQEEDRRAIADLIQSHIISRCAQSMQPSLSKGGEQHMVNAPPAPPPRPTPAVSRSKTMEQSISSNNVNGHDTTQMKPPREHTQSGPPRALQQRQASVKDKDPVTATAVHQDDTMGQLKRTFAGIFGDV</sequence>
<accession>A0A915AD02</accession>
<dbReference type="SUPFAM" id="SSF52440">
    <property type="entry name" value="PreATP-grasp domain"/>
    <property type="match status" value="1"/>
</dbReference>
<dbReference type="AlphaFoldDB" id="A0A915AD02"/>
<dbReference type="GO" id="GO:0030672">
    <property type="term" value="C:synaptic vesicle membrane"/>
    <property type="evidence" value="ECO:0007669"/>
    <property type="project" value="TreeGrafter"/>
</dbReference>
<comment type="subcellular location">
    <subcellularLocation>
        <location evidence="4">Synapse</location>
    </subcellularLocation>
</comment>
<evidence type="ECO:0000256" key="4">
    <source>
        <dbReference type="ARBA" id="ARBA00034103"/>
    </source>
</evidence>
<dbReference type="PRINTS" id="PR01368">
    <property type="entry name" value="SYNAPSIN"/>
</dbReference>
<keyword evidence="8" id="KW-1185">Reference proteome</keyword>
<dbReference type="PANTHER" id="PTHR10841">
    <property type="entry name" value="SYNAPSIN"/>
    <property type="match status" value="1"/>
</dbReference>
<evidence type="ECO:0000256" key="1">
    <source>
        <dbReference type="ARBA" id="ARBA00008243"/>
    </source>
</evidence>
<name>A0A915AD02_PARUN</name>
<reference evidence="9" key="1">
    <citation type="submission" date="2022-11" db="UniProtKB">
        <authorList>
            <consortium name="WormBaseParasite"/>
        </authorList>
    </citation>
    <scope>IDENTIFICATION</scope>
</reference>
<evidence type="ECO:0000259" key="7">
    <source>
        <dbReference type="PROSITE" id="PS50975"/>
    </source>
</evidence>
<keyword evidence="2" id="KW-0597">Phosphoprotein</keyword>
<feature type="domain" description="ATP-grasp" evidence="7">
    <location>
        <begin position="206"/>
        <end position="388"/>
    </location>
</feature>
<feature type="compositionally biased region" description="Polar residues" evidence="6">
    <location>
        <begin position="422"/>
        <end position="445"/>
    </location>
</feature>
<dbReference type="InterPro" id="IPR020897">
    <property type="entry name" value="Synapsin_pre-ATP-grasp_dom"/>
</dbReference>
<keyword evidence="5" id="KW-0547">Nucleotide-binding</keyword>
<dbReference type="InterPro" id="IPR013815">
    <property type="entry name" value="ATP_grasp_subdomain_1"/>
</dbReference>
<dbReference type="InterPro" id="IPR011761">
    <property type="entry name" value="ATP-grasp"/>
</dbReference>
<dbReference type="Gene3D" id="3.40.50.20">
    <property type="match status" value="1"/>
</dbReference>
<dbReference type="GO" id="GO:0046872">
    <property type="term" value="F:metal ion binding"/>
    <property type="evidence" value="ECO:0007669"/>
    <property type="project" value="InterPro"/>
</dbReference>